<dbReference type="Pfam" id="PF03372">
    <property type="entry name" value="Exo_endo_phos"/>
    <property type="match status" value="1"/>
</dbReference>
<feature type="domain" description="Endonuclease/exonuclease/phosphatase" evidence="2">
    <location>
        <begin position="291"/>
        <end position="568"/>
    </location>
</feature>
<feature type="signal peptide" evidence="1">
    <location>
        <begin position="1"/>
        <end position="20"/>
    </location>
</feature>
<evidence type="ECO:0000256" key="1">
    <source>
        <dbReference type="SAM" id="SignalP"/>
    </source>
</evidence>
<keyword evidence="3" id="KW-0540">Nuclease</keyword>
<dbReference type="Gene3D" id="3.60.10.10">
    <property type="entry name" value="Endonuclease/exonuclease/phosphatase"/>
    <property type="match status" value="1"/>
</dbReference>
<feature type="chain" id="PRO_5002079186" evidence="1">
    <location>
        <begin position="21"/>
        <end position="599"/>
    </location>
</feature>
<evidence type="ECO:0000259" key="2">
    <source>
        <dbReference type="Pfam" id="PF03372"/>
    </source>
</evidence>
<name>A0A0B2WIV1_METAS</name>
<evidence type="ECO:0000313" key="3">
    <source>
        <dbReference type="EMBL" id="KHN93743.1"/>
    </source>
</evidence>
<protein>
    <submittedName>
        <fullName evidence="3">Exonuclease III</fullName>
    </submittedName>
</protein>
<organism evidence="3 4">
    <name type="scientific">Metarhizium album (strain ARSEF 1941)</name>
    <dbReference type="NCBI Taxonomy" id="1081103"/>
    <lineage>
        <taxon>Eukaryota</taxon>
        <taxon>Fungi</taxon>
        <taxon>Dikarya</taxon>
        <taxon>Ascomycota</taxon>
        <taxon>Pezizomycotina</taxon>
        <taxon>Sordariomycetes</taxon>
        <taxon>Hypocreomycetidae</taxon>
        <taxon>Hypocreales</taxon>
        <taxon>Clavicipitaceae</taxon>
        <taxon>Metarhizium</taxon>
    </lineage>
</organism>
<proteinExistence type="predicted"/>
<evidence type="ECO:0000313" key="4">
    <source>
        <dbReference type="Proteomes" id="UP000030816"/>
    </source>
</evidence>
<reference evidence="3 4" key="1">
    <citation type="journal article" date="2014" name="Proc. Natl. Acad. Sci. U.S.A.">
        <title>Trajectory and genomic determinants of fungal-pathogen speciation and host adaptation.</title>
        <authorList>
            <person name="Hu X."/>
            <person name="Xiao G."/>
            <person name="Zheng P."/>
            <person name="Shang Y."/>
            <person name="Su Y."/>
            <person name="Zhang X."/>
            <person name="Liu X."/>
            <person name="Zhan S."/>
            <person name="St Leger R.J."/>
            <person name="Wang C."/>
        </authorList>
    </citation>
    <scope>NUCLEOTIDE SEQUENCE [LARGE SCALE GENOMIC DNA]</scope>
    <source>
        <strain evidence="3 4">ARSEF 1941</strain>
    </source>
</reference>
<dbReference type="GeneID" id="63742839"/>
<dbReference type="HOGENOM" id="CLU_027729_0_0_1"/>
<dbReference type="RefSeq" id="XP_040674809.1">
    <property type="nucleotide sequence ID" value="XM_040827182.1"/>
</dbReference>
<keyword evidence="3" id="KW-0378">Hydrolase</keyword>
<dbReference type="AlphaFoldDB" id="A0A0B2WIV1"/>
<dbReference type="EMBL" id="AZHE01000054">
    <property type="protein sequence ID" value="KHN93743.1"/>
    <property type="molecule type" value="Genomic_DNA"/>
</dbReference>
<accession>A0A0B2WIV1</accession>
<comment type="caution">
    <text evidence="3">The sequence shown here is derived from an EMBL/GenBank/DDBJ whole genome shotgun (WGS) entry which is preliminary data.</text>
</comment>
<keyword evidence="3" id="KW-0269">Exonuclease</keyword>
<dbReference type="PANTHER" id="PTHR41349:SF1">
    <property type="entry name" value="PROTEIN CBG08683"/>
    <property type="match status" value="1"/>
</dbReference>
<dbReference type="Proteomes" id="UP000030816">
    <property type="component" value="Unassembled WGS sequence"/>
</dbReference>
<dbReference type="GO" id="GO:0004527">
    <property type="term" value="F:exonuclease activity"/>
    <property type="evidence" value="ECO:0007669"/>
    <property type="project" value="UniProtKB-KW"/>
</dbReference>
<keyword evidence="1" id="KW-0732">Signal</keyword>
<dbReference type="InterPro" id="IPR005135">
    <property type="entry name" value="Endo/exonuclease/phosphatase"/>
</dbReference>
<sequence>MHIVSRFSTVAAALVAIAAAATLDRSAVANTTANATSSANTDKATANVKASAKTNTTASTDATANATSTSTGNALVLETYGPTKPNYLVPVDGPALTFNFSTAYPHPRNWIGIWRDYYGGPDHQKLVVDQLAWTWVNASQGSIHVNVSHLEPGRYKAYFLAYESYNWLARPVHVYVPGAGPLQWIPSNFTTHKVYPYQDFRADISGLLMGVKDHKTRFSIVHRHNADWVYVAKNGTLFGMPLADVSSSFIVMAHGSDNSTAALPVYVPIPPVVRRRKGKKDKSNTDKIKVLTFNLWDGGRNVNDYHRKQVKFLAELDADIVCLQECYFQDGLRLAKALGWNARQGRDVATLSRYPIVHAYRDLETGVMVRIAVEGDSGQVIVTNLHFNPYPYGPYEVCYTNSSTAYVRMREEMSRRTQGIMEFQLRLRKYRFKLRETLKIPHILAGSFNQPSHRDWGKRGRRLHCIHKQGYFMAKSKFPWSISMRNTQEIFYGDTWKDSYRQAHLHPAKFPGNTWSPTHWRHGDRLEPHDRIDYIYHRHMKTVNSQTIVVGKPKREPYHRDNEWTSDHAAVMSTLELPLSAGGHKFLTEAEKGEKLKSG</sequence>
<dbReference type="InterPro" id="IPR036691">
    <property type="entry name" value="Endo/exonu/phosph_ase_sf"/>
</dbReference>
<keyword evidence="4" id="KW-1185">Reference proteome</keyword>
<dbReference type="SUPFAM" id="SSF56219">
    <property type="entry name" value="DNase I-like"/>
    <property type="match status" value="1"/>
</dbReference>
<gene>
    <name evidence="3" type="ORF">MAM_08384</name>
</gene>
<dbReference type="PANTHER" id="PTHR41349">
    <property type="match status" value="1"/>
</dbReference>
<dbReference type="OrthoDB" id="276515at2759"/>